<reference evidence="3" key="1">
    <citation type="submission" date="2017-04" db="EMBL/GenBank/DDBJ databases">
        <title>Function of individual gut microbiota members based on whole genome sequencing of pure cultures obtained from chicken caecum.</title>
        <authorList>
            <person name="Medvecky M."/>
            <person name="Cejkova D."/>
            <person name="Polansky O."/>
            <person name="Karasova D."/>
            <person name="Kubasova T."/>
            <person name="Cizek A."/>
            <person name="Rychlik I."/>
        </authorList>
    </citation>
    <scope>NUCLEOTIDE SEQUENCE [LARGE SCALE GENOMIC DNA]</scope>
    <source>
        <strain evidence="3">An90</strain>
    </source>
</reference>
<proteinExistence type="predicted"/>
<protein>
    <submittedName>
        <fullName evidence="2">PAS sensor protein</fullName>
    </submittedName>
</protein>
<dbReference type="InterPro" id="IPR013656">
    <property type="entry name" value="PAS_4"/>
</dbReference>
<dbReference type="Gene3D" id="3.30.450.20">
    <property type="entry name" value="PAS domain"/>
    <property type="match status" value="1"/>
</dbReference>
<dbReference type="InterPro" id="IPR000014">
    <property type="entry name" value="PAS"/>
</dbReference>
<dbReference type="OrthoDB" id="1012192at2"/>
<sequence>MTTENPYPWADGMNCAVTVCDTGGTILYMNDKARTTFARHGDMIGKNLFDCHSERSRGIIRRLLADGGTNAYTIEKNGVRKMIYQTAWRVDGVVGGLAEISMEIPADMPHYIRG</sequence>
<name>A0A1Y3R2U8_9BACT</name>
<evidence type="ECO:0000313" key="3">
    <source>
        <dbReference type="Proteomes" id="UP000195772"/>
    </source>
</evidence>
<dbReference type="SUPFAM" id="SSF55785">
    <property type="entry name" value="PYP-like sensor domain (PAS domain)"/>
    <property type="match status" value="1"/>
</dbReference>
<evidence type="ECO:0000313" key="2">
    <source>
        <dbReference type="EMBL" id="OUN04868.1"/>
    </source>
</evidence>
<dbReference type="RefSeq" id="WP_087400959.1">
    <property type="nucleotide sequence ID" value="NZ_AP031440.1"/>
</dbReference>
<dbReference type="Pfam" id="PF08448">
    <property type="entry name" value="PAS_4"/>
    <property type="match status" value="1"/>
</dbReference>
<dbReference type="EMBL" id="NFHB01000001">
    <property type="protein sequence ID" value="OUN04868.1"/>
    <property type="molecule type" value="Genomic_DNA"/>
</dbReference>
<gene>
    <name evidence="2" type="ORF">B5G41_00735</name>
</gene>
<dbReference type="CDD" id="cd00130">
    <property type="entry name" value="PAS"/>
    <property type="match status" value="1"/>
</dbReference>
<comment type="caution">
    <text evidence="2">The sequence shown here is derived from an EMBL/GenBank/DDBJ whole genome shotgun (WGS) entry which is preliminary data.</text>
</comment>
<feature type="domain" description="PAS fold-4" evidence="1">
    <location>
        <begin position="11"/>
        <end position="64"/>
    </location>
</feature>
<dbReference type="Proteomes" id="UP000195772">
    <property type="component" value="Unassembled WGS sequence"/>
</dbReference>
<dbReference type="AlphaFoldDB" id="A0A1Y3R2U8"/>
<accession>A0A1Y3R2U8</accession>
<dbReference type="eggNOG" id="COG3829">
    <property type="taxonomic scope" value="Bacteria"/>
</dbReference>
<evidence type="ECO:0000259" key="1">
    <source>
        <dbReference type="Pfam" id="PF08448"/>
    </source>
</evidence>
<dbReference type="InterPro" id="IPR035965">
    <property type="entry name" value="PAS-like_dom_sf"/>
</dbReference>
<organism evidence="2 3">
    <name type="scientific">Alistipes onderdonkii</name>
    <dbReference type="NCBI Taxonomy" id="328813"/>
    <lineage>
        <taxon>Bacteria</taxon>
        <taxon>Pseudomonadati</taxon>
        <taxon>Bacteroidota</taxon>
        <taxon>Bacteroidia</taxon>
        <taxon>Bacteroidales</taxon>
        <taxon>Rikenellaceae</taxon>
        <taxon>Alistipes</taxon>
    </lineage>
</organism>